<keyword evidence="1" id="KW-0863">Zinc-finger</keyword>
<feature type="compositionally biased region" description="Basic and acidic residues" evidence="2">
    <location>
        <begin position="1"/>
        <end position="15"/>
    </location>
</feature>
<dbReference type="AlphaFoldDB" id="A0A8E2JAD8"/>
<dbReference type="GO" id="GO:0008270">
    <property type="term" value="F:zinc ion binding"/>
    <property type="evidence" value="ECO:0007669"/>
    <property type="project" value="UniProtKB-KW"/>
</dbReference>
<accession>A0A8E2JAD8</accession>
<dbReference type="EMBL" id="KV745331">
    <property type="protein sequence ID" value="OCK75329.1"/>
    <property type="molecule type" value="Genomic_DNA"/>
</dbReference>
<evidence type="ECO:0000313" key="5">
    <source>
        <dbReference type="Proteomes" id="UP000250266"/>
    </source>
</evidence>
<evidence type="ECO:0000259" key="3">
    <source>
        <dbReference type="PROSITE" id="PS50157"/>
    </source>
</evidence>
<dbReference type="OrthoDB" id="2687452at2759"/>
<proteinExistence type="predicted"/>
<gene>
    <name evidence="4" type="ORF">K432DRAFT_409116</name>
</gene>
<name>A0A8E2JAD8_9PEZI</name>
<feature type="region of interest" description="Disordered" evidence="2">
    <location>
        <begin position="1"/>
        <end position="22"/>
    </location>
</feature>
<reference evidence="4 5" key="1">
    <citation type="journal article" date="2016" name="Nat. Commun.">
        <title>Ectomycorrhizal ecology is imprinted in the genome of the dominant symbiotic fungus Cenococcum geophilum.</title>
        <authorList>
            <consortium name="DOE Joint Genome Institute"/>
            <person name="Peter M."/>
            <person name="Kohler A."/>
            <person name="Ohm R.A."/>
            <person name="Kuo A."/>
            <person name="Krutzmann J."/>
            <person name="Morin E."/>
            <person name="Arend M."/>
            <person name="Barry K.W."/>
            <person name="Binder M."/>
            <person name="Choi C."/>
            <person name="Clum A."/>
            <person name="Copeland A."/>
            <person name="Grisel N."/>
            <person name="Haridas S."/>
            <person name="Kipfer T."/>
            <person name="LaButti K."/>
            <person name="Lindquist E."/>
            <person name="Lipzen A."/>
            <person name="Maire R."/>
            <person name="Meier B."/>
            <person name="Mihaltcheva S."/>
            <person name="Molinier V."/>
            <person name="Murat C."/>
            <person name="Poggeler S."/>
            <person name="Quandt C.A."/>
            <person name="Sperisen C."/>
            <person name="Tritt A."/>
            <person name="Tisserant E."/>
            <person name="Crous P.W."/>
            <person name="Henrissat B."/>
            <person name="Nehls U."/>
            <person name="Egli S."/>
            <person name="Spatafora J.W."/>
            <person name="Grigoriev I.V."/>
            <person name="Martin F.M."/>
        </authorList>
    </citation>
    <scope>NUCLEOTIDE SEQUENCE [LARGE SCALE GENOMIC DNA]</scope>
    <source>
        <strain evidence="4 5">CBS 459.81</strain>
    </source>
</reference>
<keyword evidence="1" id="KW-0479">Metal-binding</keyword>
<feature type="domain" description="C2H2-type" evidence="3">
    <location>
        <begin position="218"/>
        <end position="249"/>
    </location>
</feature>
<organism evidence="4 5">
    <name type="scientific">Lepidopterella palustris CBS 459.81</name>
    <dbReference type="NCBI Taxonomy" id="1314670"/>
    <lineage>
        <taxon>Eukaryota</taxon>
        <taxon>Fungi</taxon>
        <taxon>Dikarya</taxon>
        <taxon>Ascomycota</taxon>
        <taxon>Pezizomycotina</taxon>
        <taxon>Dothideomycetes</taxon>
        <taxon>Pleosporomycetidae</taxon>
        <taxon>Mytilinidiales</taxon>
        <taxon>Argynnaceae</taxon>
        <taxon>Lepidopterella</taxon>
    </lineage>
</organism>
<keyword evidence="5" id="KW-1185">Reference proteome</keyword>
<dbReference type="PROSITE" id="PS50157">
    <property type="entry name" value="ZINC_FINGER_C2H2_2"/>
    <property type="match status" value="1"/>
</dbReference>
<evidence type="ECO:0000256" key="2">
    <source>
        <dbReference type="SAM" id="MobiDB-lite"/>
    </source>
</evidence>
<protein>
    <recommendedName>
        <fullName evidence="3">C2H2-type domain-containing protein</fullName>
    </recommendedName>
</protein>
<evidence type="ECO:0000256" key="1">
    <source>
        <dbReference type="PROSITE-ProRule" id="PRU00042"/>
    </source>
</evidence>
<dbReference type="Proteomes" id="UP000250266">
    <property type="component" value="Unassembled WGS sequence"/>
</dbReference>
<sequence>MDAHHYTAPFDEHYGNDATPTSSATGLPDLSLASMINMAGFDWSPSGGMHEGEMQQFSATPFTSPFAMPHQDDMNTTGNWNLQQPHALSELHAPGLGHDGFAGAGAGHSQMQNRPDLQVFNSRLSEASPIPCSPAQAPALNNANLNPDANNFNINLNPEFTFPPIINLNHVVNNTLQPNMLPIPTATFPTIPILPVSAANPPVPPLPFPPPIQANGKWLCTYSTDCTRLFTRNSDAERHIWTVHLKTKEYWCPAEGCSRSYGGRKPFPRADKCKEHAKKMHKIEM</sequence>
<dbReference type="InterPro" id="IPR013087">
    <property type="entry name" value="Znf_C2H2_type"/>
</dbReference>
<evidence type="ECO:0000313" key="4">
    <source>
        <dbReference type="EMBL" id="OCK75329.1"/>
    </source>
</evidence>
<keyword evidence="1" id="KW-0862">Zinc</keyword>